<dbReference type="GO" id="GO:0003689">
    <property type="term" value="F:DNA clamp loader activity"/>
    <property type="evidence" value="ECO:0007669"/>
    <property type="project" value="InterPro"/>
</dbReference>
<evidence type="ECO:0000256" key="2">
    <source>
        <dbReference type="ARBA" id="ARBA00022705"/>
    </source>
</evidence>
<dbReference type="Pfam" id="PF00004">
    <property type="entry name" value="AAA"/>
    <property type="match status" value="1"/>
</dbReference>
<dbReference type="PANTHER" id="PTHR23389:SF6">
    <property type="entry name" value="REPLICATION FACTOR C SUBUNIT 1"/>
    <property type="match status" value="1"/>
</dbReference>
<dbReference type="Gene3D" id="3.40.50.300">
    <property type="entry name" value="P-loop containing nucleotide triphosphate hydrolases"/>
    <property type="match status" value="1"/>
</dbReference>
<dbReference type="GO" id="GO:0005663">
    <property type="term" value="C:DNA replication factor C complex"/>
    <property type="evidence" value="ECO:0007669"/>
    <property type="project" value="InterPro"/>
</dbReference>
<dbReference type="FunFam" id="1.10.8.60:FF:000021">
    <property type="entry name" value="Replication factor C subunit 1"/>
    <property type="match status" value="1"/>
</dbReference>
<dbReference type="Gene3D" id="1.20.272.10">
    <property type="match status" value="1"/>
</dbReference>
<protein>
    <recommendedName>
        <fullName evidence="3">AAA+ ATPase domain-containing protein</fullName>
    </recommendedName>
</protein>
<organism evidence="4 5">
    <name type="scientific">Rhizopus stolonifer</name>
    <name type="common">Rhizopus nigricans</name>
    <dbReference type="NCBI Taxonomy" id="4846"/>
    <lineage>
        <taxon>Eukaryota</taxon>
        <taxon>Fungi</taxon>
        <taxon>Fungi incertae sedis</taxon>
        <taxon>Mucoromycota</taxon>
        <taxon>Mucoromycotina</taxon>
        <taxon>Mucoromycetes</taxon>
        <taxon>Mucorales</taxon>
        <taxon>Mucorineae</taxon>
        <taxon>Rhizopodaceae</taxon>
        <taxon>Rhizopus</taxon>
    </lineage>
</organism>
<dbReference type="FunFam" id="3.40.50.300:FF:000395">
    <property type="entry name" value="Replication factor C subunit 1"/>
    <property type="match status" value="1"/>
</dbReference>
<evidence type="ECO:0000259" key="3">
    <source>
        <dbReference type="SMART" id="SM00382"/>
    </source>
</evidence>
<dbReference type="InterPro" id="IPR027417">
    <property type="entry name" value="P-loop_NTPase"/>
</dbReference>
<accession>A0A367IMN5</accession>
<dbReference type="SUPFAM" id="SSF48019">
    <property type="entry name" value="post-AAA+ oligomerization domain-like"/>
    <property type="match status" value="1"/>
</dbReference>
<dbReference type="OrthoDB" id="446168at2759"/>
<feature type="non-terminal residue" evidence="4">
    <location>
        <position position="335"/>
    </location>
</feature>
<dbReference type="Pfam" id="PF25361">
    <property type="entry name" value="AAA_lid_RFC1"/>
    <property type="match status" value="1"/>
</dbReference>
<dbReference type="Proteomes" id="UP000253551">
    <property type="component" value="Unassembled WGS sequence"/>
</dbReference>
<dbReference type="Gene3D" id="1.10.8.60">
    <property type="match status" value="1"/>
</dbReference>
<evidence type="ECO:0000256" key="1">
    <source>
        <dbReference type="ARBA" id="ARBA00006116"/>
    </source>
</evidence>
<comment type="similarity">
    <text evidence="1">Belongs to the activator 1 large subunit family.</text>
</comment>
<dbReference type="InterPro" id="IPR013725">
    <property type="entry name" value="DNA_replication_fac_RFC1_C"/>
</dbReference>
<evidence type="ECO:0000313" key="4">
    <source>
        <dbReference type="EMBL" id="RCH78952.1"/>
    </source>
</evidence>
<reference evidence="4 5" key="1">
    <citation type="journal article" date="2018" name="G3 (Bethesda)">
        <title>Phylogenetic and Phylogenomic Definition of Rhizopus Species.</title>
        <authorList>
            <person name="Gryganskyi A.P."/>
            <person name="Golan J."/>
            <person name="Dolatabadi S."/>
            <person name="Mondo S."/>
            <person name="Robb S."/>
            <person name="Idnurm A."/>
            <person name="Muszewska A."/>
            <person name="Steczkiewicz K."/>
            <person name="Masonjones S."/>
            <person name="Liao H.L."/>
            <person name="Gajdeczka M.T."/>
            <person name="Anike F."/>
            <person name="Vuek A."/>
            <person name="Anishchenko I.M."/>
            <person name="Voigt K."/>
            <person name="de Hoog G.S."/>
            <person name="Smith M.E."/>
            <person name="Heitman J."/>
            <person name="Vilgalys R."/>
            <person name="Stajich J.E."/>
        </authorList>
    </citation>
    <scope>NUCLEOTIDE SEQUENCE [LARGE SCALE GENOMIC DNA]</scope>
    <source>
        <strain evidence="4 5">LSU 92-RS-03</strain>
    </source>
</reference>
<dbReference type="GO" id="GO:0005524">
    <property type="term" value="F:ATP binding"/>
    <property type="evidence" value="ECO:0007669"/>
    <property type="project" value="InterPro"/>
</dbReference>
<sequence length="335" mass="37555">MNAFRSVLISGPPGIGKTTAAHAVARENDYVPLELNASDVRSKKILEQNLSQIVDNRSITEFFINKSNESKSSMGLKGKKVLLIMDEVDGMTVGDKGGAVALASLIQRTKIPIICICNDIRSTRISPLLRVCFDVRFRRSRTPAAQIRSRILEIASREKLDIQTNAIDELVSSTQNDIRQIINILSTYRLKETNMNFDNAKQIGRVNLKSSVLNLFEIPGALMSLGNWRQADLNQKSEIYFHDYNLSPLIIYENYCRYNPVETGAIWGKPKTATCQDMELTAKATEAIADGDLVDRKIHSLEQSYSLMPVHSIFSCVRPAYYIKGYSQESPKFPA</sequence>
<proteinExistence type="inferred from homology"/>
<dbReference type="InterPro" id="IPR008921">
    <property type="entry name" value="DNA_pol3_clamp-load_cplx_C"/>
</dbReference>
<gene>
    <name evidence="4" type="ORF">CU098_004181</name>
</gene>
<dbReference type="Pfam" id="PF08519">
    <property type="entry name" value="RFC1"/>
    <property type="match status" value="1"/>
</dbReference>
<dbReference type="PANTHER" id="PTHR23389">
    <property type="entry name" value="CHROMOSOME TRANSMISSION FIDELITY FACTOR 18"/>
    <property type="match status" value="1"/>
</dbReference>
<dbReference type="STRING" id="4846.A0A367IMN5"/>
<feature type="domain" description="AAA+ ATPase" evidence="3">
    <location>
        <begin position="3"/>
        <end position="141"/>
    </location>
</feature>
<dbReference type="SMART" id="SM00382">
    <property type="entry name" value="AAA"/>
    <property type="match status" value="1"/>
</dbReference>
<dbReference type="InterPro" id="IPR003959">
    <property type="entry name" value="ATPase_AAA_core"/>
</dbReference>
<dbReference type="SUPFAM" id="SSF52540">
    <property type="entry name" value="P-loop containing nucleoside triphosphate hydrolases"/>
    <property type="match status" value="1"/>
</dbReference>
<dbReference type="GO" id="GO:0005634">
    <property type="term" value="C:nucleus"/>
    <property type="evidence" value="ECO:0007669"/>
    <property type="project" value="TreeGrafter"/>
</dbReference>
<keyword evidence="2" id="KW-0235">DNA replication</keyword>
<dbReference type="GO" id="GO:0006271">
    <property type="term" value="P:DNA strand elongation involved in DNA replication"/>
    <property type="evidence" value="ECO:0007669"/>
    <property type="project" value="UniProtKB-ARBA"/>
</dbReference>
<comment type="caution">
    <text evidence="4">The sequence shown here is derived from an EMBL/GenBank/DDBJ whole genome shotgun (WGS) entry which is preliminary data.</text>
</comment>
<dbReference type="InterPro" id="IPR003593">
    <property type="entry name" value="AAA+_ATPase"/>
</dbReference>
<keyword evidence="5" id="KW-1185">Reference proteome</keyword>
<dbReference type="PRINTS" id="PR00364">
    <property type="entry name" value="DISEASERSIST"/>
</dbReference>
<dbReference type="EMBL" id="PJQM01006882">
    <property type="protein sequence ID" value="RCH78952.1"/>
    <property type="molecule type" value="Genomic_DNA"/>
</dbReference>
<evidence type="ECO:0000313" key="5">
    <source>
        <dbReference type="Proteomes" id="UP000253551"/>
    </source>
</evidence>
<dbReference type="GO" id="GO:0003677">
    <property type="term" value="F:DNA binding"/>
    <property type="evidence" value="ECO:0007669"/>
    <property type="project" value="InterPro"/>
</dbReference>
<dbReference type="CDD" id="cd00009">
    <property type="entry name" value="AAA"/>
    <property type="match status" value="1"/>
</dbReference>
<dbReference type="GO" id="GO:0016887">
    <property type="term" value="F:ATP hydrolysis activity"/>
    <property type="evidence" value="ECO:0007669"/>
    <property type="project" value="InterPro"/>
</dbReference>
<dbReference type="AlphaFoldDB" id="A0A367IMN5"/>
<name>A0A367IMN5_RHIST</name>